<evidence type="ECO:0000256" key="2">
    <source>
        <dbReference type="ARBA" id="ARBA00022475"/>
    </source>
</evidence>
<proteinExistence type="predicted"/>
<dbReference type="InterPro" id="IPR022924">
    <property type="entry name" value="Cardiolipin_synthase"/>
</dbReference>
<evidence type="ECO:0000256" key="7">
    <source>
        <dbReference type="ARBA" id="ARBA00023136"/>
    </source>
</evidence>
<feature type="domain" description="PLD phosphodiesterase" evidence="9">
    <location>
        <begin position="375"/>
        <end position="402"/>
    </location>
</feature>
<protein>
    <recommendedName>
        <fullName evidence="8">Cardiolipin synthase</fullName>
        <ecNumber evidence="8">2.7.8.-</ecNumber>
    </recommendedName>
</protein>
<dbReference type="EC" id="2.7.8.-" evidence="8"/>
<evidence type="ECO:0000256" key="4">
    <source>
        <dbReference type="ARBA" id="ARBA00022692"/>
    </source>
</evidence>
<evidence type="ECO:0000256" key="8">
    <source>
        <dbReference type="NCBIfam" id="TIGR04265"/>
    </source>
</evidence>
<dbReference type="NCBIfam" id="TIGR04265">
    <property type="entry name" value="bac_cardiolipin"/>
    <property type="match status" value="1"/>
</dbReference>
<sequence>MHAATLALVLAASLLAGCGSLPTIVPDMEMRSAKNIRMKGGNGVLTEEQAKSALDRLKQQNGNNTILDRHLAVEGAITGAPLVTGNKVTLLIDGPATYASMTQAIQAARSHINMETYIMEDDEVGRQFSGMLIAMQKKGVQVNLLYDSVGALNTPRAFFQPMIDAGINVLEFNPINPTLARKDWAVNQRDHRKLLVVDGKTAFVGGINISSVYSSGSFGRHKKKIQTDDNGDKIPWRDTQVRIDGPAALEFQKLFMETWNKQHGPDLGEHAYFPKVAAAGGEIVRAIGSSPDDPYSVIYATFISAINHAESSIYLTNAYFVPDPQLREALKNAVKRGVDVRLVLPSRSDSSLVLYASRSFYEELLGAGIRIYERQDALLHSKTAIIDGVWTTIGSTNLDWRSFVYNQEINAVILSPQFGAQAKGMFDRDLGASKEITLKEWEQRPVSERMKEFGASVWARLL</sequence>
<feature type="domain" description="PLD phosphodiesterase" evidence="9">
    <location>
        <begin position="186"/>
        <end position="213"/>
    </location>
</feature>
<evidence type="ECO:0000256" key="1">
    <source>
        <dbReference type="ARBA" id="ARBA00004236"/>
    </source>
</evidence>
<evidence type="ECO:0000313" key="10">
    <source>
        <dbReference type="EMBL" id="MFJ3048017.1"/>
    </source>
</evidence>
<dbReference type="PANTHER" id="PTHR21248:SF22">
    <property type="entry name" value="PHOSPHOLIPASE D"/>
    <property type="match status" value="1"/>
</dbReference>
<comment type="subcellular location">
    <subcellularLocation>
        <location evidence="1">Cell membrane</location>
    </subcellularLocation>
</comment>
<dbReference type="SUPFAM" id="SSF56024">
    <property type="entry name" value="Phospholipase D/nuclease"/>
    <property type="match status" value="2"/>
</dbReference>
<dbReference type="SMART" id="SM00155">
    <property type="entry name" value="PLDc"/>
    <property type="match status" value="2"/>
</dbReference>
<keyword evidence="3" id="KW-0808">Transferase</keyword>
<dbReference type="InterPro" id="IPR025202">
    <property type="entry name" value="PLD-like_dom"/>
</dbReference>
<accession>A0ABW8F3Z8</accession>
<dbReference type="PANTHER" id="PTHR21248">
    <property type="entry name" value="CARDIOLIPIN SYNTHASE"/>
    <property type="match status" value="1"/>
</dbReference>
<dbReference type="Gene3D" id="3.30.870.10">
    <property type="entry name" value="Endonuclease Chain A"/>
    <property type="match status" value="2"/>
</dbReference>
<evidence type="ECO:0000256" key="3">
    <source>
        <dbReference type="ARBA" id="ARBA00022679"/>
    </source>
</evidence>
<gene>
    <name evidence="10" type="primary">cls</name>
    <name evidence="10" type="ORF">ACIPEN_19475</name>
</gene>
<evidence type="ECO:0000256" key="5">
    <source>
        <dbReference type="ARBA" id="ARBA00022737"/>
    </source>
</evidence>
<dbReference type="Proteomes" id="UP001617427">
    <property type="component" value="Unassembled WGS sequence"/>
</dbReference>
<dbReference type="Pfam" id="PF13091">
    <property type="entry name" value="PLDc_2"/>
    <property type="match status" value="2"/>
</dbReference>
<dbReference type="InterPro" id="IPR001736">
    <property type="entry name" value="PLipase_D/transphosphatidylase"/>
</dbReference>
<keyword evidence="4" id="KW-0812">Transmembrane</keyword>
<reference evidence="10 11" key="1">
    <citation type="submission" date="2024-10" db="EMBL/GenBank/DDBJ databases">
        <title>The Natural Products Discovery Center: Release of the First 8490 Sequenced Strains for Exploring Actinobacteria Biosynthetic Diversity.</title>
        <authorList>
            <person name="Kalkreuter E."/>
            <person name="Kautsar S.A."/>
            <person name="Yang D."/>
            <person name="Bader C.D."/>
            <person name="Teijaro C.N."/>
            <person name="Fluegel L."/>
            <person name="Davis C.M."/>
            <person name="Simpson J.R."/>
            <person name="Lauterbach L."/>
            <person name="Steele A.D."/>
            <person name="Gui C."/>
            <person name="Meng S."/>
            <person name="Li G."/>
            <person name="Viehrig K."/>
            <person name="Ye F."/>
            <person name="Su P."/>
            <person name="Kiefer A.F."/>
            <person name="Nichols A."/>
            <person name="Cepeda A.J."/>
            <person name="Yan W."/>
            <person name="Fan B."/>
            <person name="Jiang Y."/>
            <person name="Adhikari A."/>
            <person name="Zheng C.-J."/>
            <person name="Schuster L."/>
            <person name="Cowan T.M."/>
            <person name="Smanski M.J."/>
            <person name="Chevrette M.G."/>
            <person name="De Carvalho L.P.S."/>
            <person name="Shen B."/>
        </authorList>
    </citation>
    <scope>NUCLEOTIDE SEQUENCE [LARGE SCALE GENOMIC DNA]</scope>
    <source>
        <strain evidence="10 11">NPDC087045</strain>
    </source>
</reference>
<keyword evidence="11" id="KW-1185">Reference proteome</keyword>
<keyword evidence="7" id="KW-0472">Membrane</keyword>
<organism evidence="10 11">
    <name type="scientific">Herbaspirillum chlorophenolicum</name>
    <dbReference type="NCBI Taxonomy" id="211589"/>
    <lineage>
        <taxon>Bacteria</taxon>
        <taxon>Pseudomonadati</taxon>
        <taxon>Pseudomonadota</taxon>
        <taxon>Betaproteobacteria</taxon>
        <taxon>Burkholderiales</taxon>
        <taxon>Oxalobacteraceae</taxon>
        <taxon>Herbaspirillum</taxon>
    </lineage>
</organism>
<evidence type="ECO:0000259" key="9">
    <source>
        <dbReference type="PROSITE" id="PS50035"/>
    </source>
</evidence>
<evidence type="ECO:0000256" key="6">
    <source>
        <dbReference type="ARBA" id="ARBA00022989"/>
    </source>
</evidence>
<keyword evidence="5" id="KW-0677">Repeat</keyword>
<dbReference type="RefSeq" id="WP_402702837.1">
    <property type="nucleotide sequence ID" value="NZ_JBIUZV010000014.1"/>
</dbReference>
<dbReference type="CDD" id="cd09110">
    <property type="entry name" value="PLDc_CLS_1"/>
    <property type="match status" value="1"/>
</dbReference>
<keyword evidence="2" id="KW-1003">Cell membrane</keyword>
<evidence type="ECO:0000313" key="11">
    <source>
        <dbReference type="Proteomes" id="UP001617427"/>
    </source>
</evidence>
<dbReference type="CDD" id="cd09159">
    <property type="entry name" value="PLDc_ybhO_like_2"/>
    <property type="match status" value="1"/>
</dbReference>
<keyword evidence="6" id="KW-1133">Transmembrane helix</keyword>
<name>A0ABW8F3Z8_9BURK</name>
<dbReference type="EMBL" id="JBIUZV010000014">
    <property type="protein sequence ID" value="MFJ3048017.1"/>
    <property type="molecule type" value="Genomic_DNA"/>
</dbReference>
<comment type="caution">
    <text evidence="10">The sequence shown here is derived from an EMBL/GenBank/DDBJ whole genome shotgun (WGS) entry which is preliminary data.</text>
</comment>
<dbReference type="PROSITE" id="PS50035">
    <property type="entry name" value="PLD"/>
    <property type="match status" value="2"/>
</dbReference>